<evidence type="ECO:0000313" key="3">
    <source>
        <dbReference type="Proteomes" id="UP001054889"/>
    </source>
</evidence>
<feature type="compositionally biased region" description="Basic residues" evidence="1">
    <location>
        <begin position="80"/>
        <end position="99"/>
    </location>
</feature>
<keyword evidence="3" id="KW-1185">Reference proteome</keyword>
<dbReference type="AlphaFoldDB" id="A0AAV5E1D1"/>
<name>A0AAV5E1D1_ELECO</name>
<dbReference type="EMBL" id="BQKI01000072">
    <property type="protein sequence ID" value="GJN16219.1"/>
    <property type="molecule type" value="Genomic_DNA"/>
</dbReference>
<dbReference type="Proteomes" id="UP001054889">
    <property type="component" value="Unassembled WGS sequence"/>
</dbReference>
<proteinExistence type="predicted"/>
<comment type="caution">
    <text evidence="2">The sequence shown here is derived from an EMBL/GenBank/DDBJ whole genome shotgun (WGS) entry which is preliminary data.</text>
</comment>
<evidence type="ECO:0000256" key="1">
    <source>
        <dbReference type="SAM" id="MobiDB-lite"/>
    </source>
</evidence>
<protein>
    <submittedName>
        <fullName evidence="2">Uncharacterized protein</fullName>
    </submittedName>
</protein>
<accession>A0AAV5E1D1</accession>
<gene>
    <name evidence="2" type="primary">gb03182</name>
    <name evidence="2" type="ORF">PR202_gb03182</name>
</gene>
<sequence length="130" mass="14952">MLQSPPAPEPEKQLWGRRLCTRRVSWRLALPEAMTATTLKTMEGGRGAMWRRRAWGRNTMEEGKRGWVEEAHRPIQTLPPRRKITPPRRKRRRWRRARATGKGSARGRSAACVGSVFLRLTGLEWVLGLG</sequence>
<reference evidence="2" key="1">
    <citation type="journal article" date="2018" name="DNA Res.">
        <title>Multiple hybrid de novo genome assembly of finger millet, an orphan allotetraploid crop.</title>
        <authorList>
            <person name="Hatakeyama M."/>
            <person name="Aluri S."/>
            <person name="Balachadran M.T."/>
            <person name="Sivarajan S.R."/>
            <person name="Patrignani A."/>
            <person name="Gruter S."/>
            <person name="Poveda L."/>
            <person name="Shimizu-Inatsugi R."/>
            <person name="Baeten J."/>
            <person name="Francoijs K.J."/>
            <person name="Nataraja K.N."/>
            <person name="Reddy Y.A.N."/>
            <person name="Phadnis S."/>
            <person name="Ravikumar R.L."/>
            <person name="Schlapbach R."/>
            <person name="Sreeman S.M."/>
            <person name="Shimizu K.K."/>
        </authorList>
    </citation>
    <scope>NUCLEOTIDE SEQUENCE</scope>
</reference>
<organism evidence="2 3">
    <name type="scientific">Eleusine coracana subsp. coracana</name>
    <dbReference type="NCBI Taxonomy" id="191504"/>
    <lineage>
        <taxon>Eukaryota</taxon>
        <taxon>Viridiplantae</taxon>
        <taxon>Streptophyta</taxon>
        <taxon>Embryophyta</taxon>
        <taxon>Tracheophyta</taxon>
        <taxon>Spermatophyta</taxon>
        <taxon>Magnoliopsida</taxon>
        <taxon>Liliopsida</taxon>
        <taxon>Poales</taxon>
        <taxon>Poaceae</taxon>
        <taxon>PACMAD clade</taxon>
        <taxon>Chloridoideae</taxon>
        <taxon>Cynodonteae</taxon>
        <taxon>Eleusininae</taxon>
        <taxon>Eleusine</taxon>
    </lineage>
</organism>
<reference evidence="2" key="2">
    <citation type="submission" date="2021-12" db="EMBL/GenBank/DDBJ databases">
        <title>Resequencing data analysis of finger millet.</title>
        <authorList>
            <person name="Hatakeyama M."/>
            <person name="Aluri S."/>
            <person name="Balachadran M.T."/>
            <person name="Sivarajan S.R."/>
            <person name="Poveda L."/>
            <person name="Shimizu-Inatsugi R."/>
            <person name="Schlapbach R."/>
            <person name="Sreeman S.M."/>
            <person name="Shimizu K.K."/>
        </authorList>
    </citation>
    <scope>NUCLEOTIDE SEQUENCE</scope>
</reference>
<feature type="region of interest" description="Disordered" evidence="1">
    <location>
        <begin position="67"/>
        <end position="106"/>
    </location>
</feature>
<evidence type="ECO:0000313" key="2">
    <source>
        <dbReference type="EMBL" id="GJN16219.1"/>
    </source>
</evidence>